<keyword evidence="2" id="KW-1185">Reference proteome</keyword>
<dbReference type="GeneID" id="23890467"/>
<evidence type="ECO:0000313" key="2">
    <source>
        <dbReference type="Proteomes" id="UP000010091"/>
    </source>
</evidence>
<protein>
    <submittedName>
        <fullName evidence="1">Uncharacterized protein</fullName>
    </submittedName>
</protein>
<gene>
    <name evidence="1" type="ORF">CNAG_07642</name>
</gene>
<dbReference type="EMBL" id="CP003825">
    <property type="protein sequence ID" value="AFR95555.1"/>
    <property type="molecule type" value="Genomic_DNA"/>
</dbReference>
<organism evidence="1 2">
    <name type="scientific">Cryptococcus neoformans (strain H99 / ATCC 208821 / CBS 10515 / FGSC 9487)</name>
    <name type="common">Cryptococcus neoformans var. grubii serotype A</name>
    <dbReference type="NCBI Taxonomy" id="235443"/>
    <lineage>
        <taxon>Eukaryota</taxon>
        <taxon>Fungi</taxon>
        <taxon>Dikarya</taxon>
        <taxon>Basidiomycota</taxon>
        <taxon>Agaricomycotina</taxon>
        <taxon>Tremellomycetes</taxon>
        <taxon>Tremellales</taxon>
        <taxon>Cryptococcaceae</taxon>
        <taxon>Cryptococcus</taxon>
        <taxon>Cryptococcus neoformans species complex</taxon>
    </lineage>
</organism>
<proteinExistence type="predicted"/>
<dbReference type="RefSeq" id="XP_012050251.1">
    <property type="nucleotide sequence ID" value="XM_012194861.1"/>
</dbReference>
<dbReference type="KEGG" id="cng:CNAG_07642"/>
<reference evidence="1 2" key="1">
    <citation type="journal article" date="2014" name="PLoS Genet.">
        <title>Analysis of the genome and transcriptome of Cryptococcus neoformans var. grubii reveals complex RNA expression and microevolution leading to virulence attenuation.</title>
        <authorList>
            <person name="Janbon G."/>
            <person name="Ormerod K.L."/>
            <person name="Paulet D."/>
            <person name="Byrnes E.J.III."/>
            <person name="Yadav V."/>
            <person name="Chatterjee G."/>
            <person name="Mullapudi N."/>
            <person name="Hon C.C."/>
            <person name="Billmyre R.B."/>
            <person name="Brunel F."/>
            <person name="Bahn Y.S."/>
            <person name="Chen W."/>
            <person name="Chen Y."/>
            <person name="Chow E.W."/>
            <person name="Coppee J.Y."/>
            <person name="Floyd-Averette A."/>
            <person name="Gaillardin C."/>
            <person name="Gerik K.J."/>
            <person name="Goldberg J."/>
            <person name="Gonzalez-Hilarion S."/>
            <person name="Gujja S."/>
            <person name="Hamlin J.L."/>
            <person name="Hsueh Y.P."/>
            <person name="Ianiri G."/>
            <person name="Jones S."/>
            <person name="Kodira C.D."/>
            <person name="Kozubowski L."/>
            <person name="Lam W."/>
            <person name="Marra M."/>
            <person name="Mesner L.D."/>
            <person name="Mieczkowski P.A."/>
            <person name="Moyrand F."/>
            <person name="Nielsen K."/>
            <person name="Proux C."/>
            <person name="Rossignol T."/>
            <person name="Schein J.E."/>
            <person name="Sun S."/>
            <person name="Wollschlaeger C."/>
            <person name="Wood I.A."/>
            <person name="Zeng Q."/>
            <person name="Neuveglise C."/>
            <person name="Newlon C.S."/>
            <person name="Perfect J.R."/>
            <person name="Lodge J.K."/>
            <person name="Idnurm A."/>
            <person name="Stajich J.E."/>
            <person name="Kronstad J.W."/>
            <person name="Sanyal K."/>
            <person name="Heitman J."/>
            <person name="Fraser J.A."/>
            <person name="Cuomo C.A."/>
            <person name="Dietrich F.S."/>
        </authorList>
    </citation>
    <scope>NUCLEOTIDE SEQUENCE [LARGE SCALE GENOMIC DNA]</scope>
    <source>
        <strain evidence="2">H99 / ATCC 208821 / CBS 10515 / FGSC 9487</strain>
    </source>
</reference>
<evidence type="ECO:0000313" key="1">
    <source>
        <dbReference type="EMBL" id="AFR95555.1"/>
    </source>
</evidence>
<dbReference type="HOGENOM" id="CLU_658923_0_0_1"/>
<name>J9VV21_CRYN9</name>
<dbReference type="VEuPathDB" id="FungiDB:CNAG_07642"/>
<dbReference type="AlphaFoldDB" id="J9VV21"/>
<dbReference type="Proteomes" id="UP000010091">
    <property type="component" value="Chromosome 6"/>
</dbReference>
<accession>J9VV21</accession>
<sequence length="417" mass="48647">MSNPGGRDAKIWDGTPATLKDYLRWFEREAADCAVHPSDMINIFLEHVYSRKVEALEGYKADSWEDFKRQLEDNYRSHLDHRLADAYDFKAFSARWSIRKLVLLEDLIGRKEELQLLTKRISQRMGDTAAKSLANEYFFKSLIPEQRKDLQLELIRSRVVYPKNDYPPMKQMLDILHEWVSIDNVVTIAAIPRFVATGVFQEMSELMKAYRGRYRELPQWKHLYVRAIAKVPELEQLNLLKPMMASDTYRRPAPSSAFSSGCRFCVTNHNDLTESVELKRDTSDGTMLTRFRKLTKTARDETKREFPSLVTEDPDSVSLQSDSQYGKRIIKERLEPLLTGDFPIETEKDMFANILVKHEAALAWAEEEKGCFEARYIPPYKIPLIPHVPWQDKMIRMAAKSKEDVIAFLKEKKKWLV</sequence>